<feature type="binding site" evidence="11">
    <location>
        <position position="350"/>
    </location>
    <ligand>
        <name>K(+)</name>
        <dbReference type="ChEBI" id="CHEBI:29103"/>
    </ligand>
</feature>
<evidence type="ECO:0000313" key="16">
    <source>
        <dbReference type="EMBL" id="GBF87518.1"/>
    </source>
</evidence>
<evidence type="ECO:0000256" key="6">
    <source>
        <dbReference type="ARBA" id="ARBA00022840"/>
    </source>
</evidence>
<evidence type="ECO:0000256" key="11">
    <source>
        <dbReference type="HAMAP-Rule" id="MF_03215"/>
    </source>
</evidence>
<keyword evidence="9 16" id="KW-0413">Isomerase</keyword>
<proteinExistence type="inferred from homology"/>
<dbReference type="Pfam" id="PF00294">
    <property type="entry name" value="PfkB"/>
    <property type="match status" value="1"/>
</dbReference>
<feature type="binding site" evidence="11">
    <location>
        <begin position="268"/>
        <end position="273"/>
    </location>
    <ligand>
        <name>ATP</name>
        <dbReference type="ChEBI" id="CHEBI:30616"/>
    </ligand>
</feature>
<accession>A0A2V0NJT6</accession>
<keyword evidence="5 11" id="KW-0418">Kinase</keyword>
<comment type="function">
    <text evidence="11">Catalyzes the phosphorylation of ribose at O-5 in a reaction requiring ATP and magnesium. The resulting D-ribose-5-phosphate can then be used either for sythesis of nucleotides, histidine, and tryptophan, or as a component of the pentose phosphate pathway.</text>
</comment>
<dbReference type="InterPro" id="IPR011611">
    <property type="entry name" value="PfkB_dom"/>
</dbReference>
<keyword evidence="2 11" id="KW-0808">Transferase</keyword>
<evidence type="ECO:0000259" key="14">
    <source>
        <dbReference type="Pfam" id="PF00294"/>
    </source>
</evidence>
<comment type="caution">
    <text evidence="11">Lacks conserved residue(s) required for the propagation of feature annotation.</text>
</comment>
<feature type="binding site" evidence="11">
    <location>
        <position position="344"/>
    </location>
    <ligand>
        <name>K(+)</name>
        <dbReference type="ChEBI" id="CHEBI:29103"/>
    </ligand>
</feature>
<keyword evidence="3 11" id="KW-0479">Metal-binding</keyword>
<feature type="binding site" evidence="11">
    <location>
        <position position="187"/>
    </location>
    <ligand>
        <name>substrate</name>
    </ligand>
</feature>
<feature type="binding site" evidence="11">
    <location>
        <position position="341"/>
    </location>
    <ligand>
        <name>K(+)</name>
        <dbReference type="ChEBI" id="CHEBI:29103"/>
    </ligand>
</feature>
<keyword evidence="11" id="KW-0539">Nucleus</keyword>
<keyword evidence="17" id="KW-1185">Reference proteome</keyword>
<keyword evidence="6 11" id="KW-0067">ATP-binding</keyword>
<feature type="compositionally biased region" description="Low complexity" evidence="12">
    <location>
        <begin position="388"/>
        <end position="411"/>
    </location>
</feature>
<feature type="binding site" evidence="11">
    <location>
        <begin position="79"/>
        <end position="83"/>
    </location>
    <ligand>
        <name>substrate</name>
    </ligand>
</feature>
<dbReference type="Gene3D" id="3.40.1190.20">
    <property type="match status" value="1"/>
</dbReference>
<evidence type="ECO:0000256" key="4">
    <source>
        <dbReference type="ARBA" id="ARBA00022741"/>
    </source>
</evidence>
<evidence type="ECO:0000256" key="10">
    <source>
        <dbReference type="ARBA" id="ARBA00023277"/>
    </source>
</evidence>
<comment type="catalytic activity">
    <reaction evidence="11">
        <text>D-ribose + ATP = D-ribose 5-phosphate + ADP + H(+)</text>
        <dbReference type="Rhea" id="RHEA:13697"/>
        <dbReference type="ChEBI" id="CHEBI:15378"/>
        <dbReference type="ChEBI" id="CHEBI:30616"/>
        <dbReference type="ChEBI" id="CHEBI:47013"/>
        <dbReference type="ChEBI" id="CHEBI:78346"/>
        <dbReference type="ChEBI" id="CHEBI:456216"/>
        <dbReference type="EC" id="2.7.1.15"/>
    </reaction>
</comment>
<feature type="region of interest" description="Disordered" evidence="12">
    <location>
        <begin position="280"/>
        <end position="300"/>
    </location>
</feature>
<comment type="caution">
    <text evidence="16">The sequence shown here is derived from an EMBL/GenBank/DDBJ whole genome shotgun (WGS) entry which is preliminary data.</text>
</comment>
<name>A0A2V0NJT6_9CHLO</name>
<dbReference type="GO" id="GO:0004747">
    <property type="term" value="F:ribokinase activity"/>
    <property type="evidence" value="ECO:0007669"/>
    <property type="project" value="UniProtKB-UniRule"/>
</dbReference>
<keyword evidence="1 11" id="KW-0963">Cytoplasm</keyword>
<dbReference type="GO" id="GO:0019303">
    <property type="term" value="P:D-ribose catabolic process"/>
    <property type="evidence" value="ECO:0007669"/>
    <property type="project" value="UniProtKB-UniRule"/>
</dbReference>
<evidence type="ECO:0000256" key="9">
    <source>
        <dbReference type="ARBA" id="ARBA00023235"/>
    </source>
</evidence>
<dbReference type="InterPro" id="IPR001998">
    <property type="entry name" value="Xylose_isomerase"/>
</dbReference>
<dbReference type="InterPro" id="IPR029056">
    <property type="entry name" value="Ribokinase-like"/>
</dbReference>
<keyword evidence="7 11" id="KW-0460">Magnesium</keyword>
<feature type="binding site" evidence="11">
    <location>
        <position position="306"/>
    </location>
    <ligand>
        <name>K(+)</name>
        <dbReference type="ChEBI" id="CHEBI:29103"/>
    </ligand>
</feature>
<dbReference type="STRING" id="307507.A0A2V0NJT6"/>
<dbReference type="EMBL" id="BDRX01000001">
    <property type="protein sequence ID" value="GBF87518.1"/>
    <property type="molecule type" value="Genomic_DNA"/>
</dbReference>
<feature type="binding site" evidence="11">
    <location>
        <begin position="309"/>
        <end position="310"/>
    </location>
    <ligand>
        <name>ATP</name>
        <dbReference type="ChEBI" id="CHEBI:30616"/>
    </ligand>
</feature>
<dbReference type="SUPFAM" id="SSF51658">
    <property type="entry name" value="Xylose isomerase-like"/>
    <property type="match status" value="1"/>
</dbReference>
<evidence type="ECO:0000256" key="1">
    <source>
        <dbReference type="ARBA" id="ARBA00022490"/>
    </source>
</evidence>
<dbReference type="GO" id="GO:0046872">
    <property type="term" value="F:metal ion binding"/>
    <property type="evidence" value="ECO:0007669"/>
    <property type="project" value="UniProtKB-KW"/>
</dbReference>
<keyword evidence="10 11" id="KW-0119">Carbohydrate metabolism</keyword>
<dbReference type="PANTHER" id="PTHR10584:SF166">
    <property type="entry name" value="RIBOKINASE"/>
    <property type="match status" value="1"/>
</dbReference>
<evidence type="ECO:0000313" key="17">
    <source>
        <dbReference type="Proteomes" id="UP000247498"/>
    </source>
</evidence>
<comment type="pathway">
    <text evidence="11">Carbohydrate metabolism; D-ribose degradation; D-ribose 5-phosphate from beta-D-ribopyranose: step 2/2.</text>
</comment>
<reference evidence="16 17" key="1">
    <citation type="journal article" date="2018" name="Sci. Rep.">
        <title>Raphidocelis subcapitata (=Pseudokirchneriella subcapitata) provides an insight into genome evolution and environmental adaptations in the Sphaeropleales.</title>
        <authorList>
            <person name="Suzuki S."/>
            <person name="Yamaguchi H."/>
            <person name="Nakajima N."/>
            <person name="Kawachi M."/>
        </authorList>
    </citation>
    <scope>NUCLEOTIDE SEQUENCE [LARGE SCALE GENOMIC DNA]</scope>
    <source>
        <strain evidence="16 17">NIES-35</strain>
    </source>
</reference>
<dbReference type="InterPro" id="IPR002139">
    <property type="entry name" value="Ribo/fructo_kinase"/>
</dbReference>
<dbReference type="PROSITE" id="PS51415">
    <property type="entry name" value="XYLOSE_ISOMERASE"/>
    <property type="match status" value="1"/>
</dbReference>
<evidence type="ECO:0000259" key="15">
    <source>
        <dbReference type="Pfam" id="PF01261"/>
    </source>
</evidence>
<evidence type="ECO:0000256" key="2">
    <source>
        <dbReference type="ARBA" id="ARBA00022679"/>
    </source>
</evidence>
<dbReference type="UniPathway" id="UPA00916">
    <property type="reaction ID" value="UER00889"/>
</dbReference>
<dbReference type="GO" id="GO:0005634">
    <property type="term" value="C:nucleus"/>
    <property type="evidence" value="ECO:0007669"/>
    <property type="project" value="UniProtKB-SubCell"/>
</dbReference>
<dbReference type="Pfam" id="PF01261">
    <property type="entry name" value="AP_endonuc_2"/>
    <property type="match status" value="1"/>
</dbReference>
<feature type="binding site" evidence="11">
    <location>
        <position position="304"/>
    </location>
    <ligand>
        <name>K(+)</name>
        <dbReference type="ChEBI" id="CHEBI:29103"/>
    </ligand>
</feature>
<keyword evidence="13" id="KW-0732">Signal</keyword>
<keyword evidence="8 11" id="KW-0630">Potassium</keyword>
<dbReference type="GO" id="GO:0005524">
    <property type="term" value="F:ATP binding"/>
    <property type="evidence" value="ECO:0007669"/>
    <property type="project" value="UniProtKB-UniRule"/>
</dbReference>
<dbReference type="GO" id="GO:0005737">
    <property type="term" value="C:cytoplasm"/>
    <property type="evidence" value="ECO:0007669"/>
    <property type="project" value="UniProtKB-SubCell"/>
</dbReference>
<dbReference type="InterPro" id="IPR036237">
    <property type="entry name" value="Xyl_isomerase-like_sf"/>
</dbReference>
<evidence type="ECO:0000256" key="3">
    <source>
        <dbReference type="ARBA" id="ARBA00022723"/>
    </source>
</evidence>
<feature type="chain" id="PRO_5015989710" description="Ribokinase" evidence="13">
    <location>
        <begin position="26"/>
        <end position="794"/>
    </location>
</feature>
<keyword evidence="4 11" id="KW-0547">Nucleotide-binding</keyword>
<evidence type="ECO:0000256" key="12">
    <source>
        <dbReference type="SAM" id="MobiDB-lite"/>
    </source>
</evidence>
<feature type="binding site" evidence="11">
    <location>
        <position position="346"/>
    </location>
    <ligand>
        <name>K(+)</name>
        <dbReference type="ChEBI" id="CHEBI:29103"/>
    </ligand>
</feature>
<dbReference type="InterPro" id="IPR013022">
    <property type="entry name" value="Xyl_isomerase-like_TIM-brl"/>
</dbReference>
<evidence type="ECO:0000256" key="5">
    <source>
        <dbReference type="ARBA" id="ARBA00022777"/>
    </source>
</evidence>
<feature type="binding site" evidence="11">
    <location>
        <position position="310"/>
    </location>
    <ligand>
        <name>substrate</name>
    </ligand>
</feature>
<protein>
    <recommendedName>
        <fullName evidence="11">Ribokinase</fullName>
        <shortName evidence="11">RK</shortName>
        <ecNumber evidence="11">2.7.1.15</ecNumber>
    </recommendedName>
</protein>
<dbReference type="SUPFAM" id="SSF53613">
    <property type="entry name" value="Ribokinase-like"/>
    <property type="match status" value="1"/>
</dbReference>
<dbReference type="Proteomes" id="UP000247498">
    <property type="component" value="Unassembled WGS sequence"/>
</dbReference>
<comment type="activity regulation">
    <text evidence="11">Activated by a monovalent cation that binds near, but not in, the active site. The most likely occupant of the site in vivo is potassium. Ion binding induces a conformational change that may alter substrate affinity.</text>
</comment>
<dbReference type="PRINTS" id="PR00990">
    <property type="entry name" value="RIBOKINASE"/>
</dbReference>
<dbReference type="PANTHER" id="PTHR10584">
    <property type="entry name" value="SUGAR KINASE"/>
    <property type="match status" value="1"/>
</dbReference>
<feature type="binding site" evidence="11">
    <location>
        <position position="232"/>
    </location>
    <ligand>
        <name>ATP</name>
        <dbReference type="ChEBI" id="CHEBI:30616"/>
    </ligand>
</feature>
<dbReference type="GO" id="GO:0009045">
    <property type="term" value="F:xylose isomerase activity"/>
    <property type="evidence" value="ECO:0007669"/>
    <property type="project" value="InterPro"/>
</dbReference>
<dbReference type="HAMAP" id="MF_01987">
    <property type="entry name" value="Ribokinase"/>
    <property type="match status" value="1"/>
</dbReference>
<feature type="domain" description="Carbohydrate kinase PfkB" evidence="14">
    <location>
        <begin position="43"/>
        <end position="354"/>
    </location>
</feature>
<gene>
    <name evidence="16" type="ORF">Rsub_00229</name>
</gene>
<comment type="subcellular location">
    <subcellularLocation>
        <location evidence="11">Cytoplasm</location>
    </subcellularLocation>
    <subcellularLocation>
        <location evidence="11">Nucleus</location>
    </subcellularLocation>
</comment>
<dbReference type="Gene3D" id="3.20.20.150">
    <property type="entry name" value="Divalent-metal-dependent TIM barrel enzymes"/>
    <property type="match status" value="1"/>
</dbReference>
<feature type="binding site" evidence="11">
    <location>
        <begin position="49"/>
        <end position="51"/>
    </location>
    <ligand>
        <name>substrate</name>
    </ligand>
</feature>
<feature type="region of interest" description="Disordered" evidence="12">
    <location>
        <begin position="364"/>
        <end position="416"/>
    </location>
</feature>
<dbReference type="InterPro" id="IPR011877">
    <property type="entry name" value="Ribokinase"/>
</dbReference>
<comment type="cofactor">
    <cofactor evidence="11">
        <name>Mg(2+)</name>
        <dbReference type="ChEBI" id="CHEBI:18420"/>
    </cofactor>
    <text evidence="11">Requires a divalent cation, most likely magnesium in vivo, as an electrophilic catalyst to aid phosphoryl group transfer. It is the chelate of the metal and the nucleotide that is the actual substrate.</text>
</comment>
<evidence type="ECO:0000256" key="7">
    <source>
        <dbReference type="ARBA" id="ARBA00022842"/>
    </source>
</evidence>
<evidence type="ECO:0000256" key="13">
    <source>
        <dbReference type="SAM" id="SignalP"/>
    </source>
</evidence>
<feature type="domain" description="Xylose isomerase-like TIM barrel" evidence="15">
    <location>
        <begin position="498"/>
        <end position="724"/>
    </location>
</feature>
<feature type="signal peptide" evidence="13">
    <location>
        <begin position="1"/>
        <end position="25"/>
    </location>
</feature>
<comment type="similarity">
    <text evidence="11">Belongs to the carbohydrate kinase PfkB family. Ribokinase subfamily.</text>
</comment>
<dbReference type="EC" id="2.7.1.15" evidence="11"/>
<dbReference type="OrthoDB" id="415590at2759"/>
<sequence>MPGIRDHALPQLLALVPVLLLLGAAAPRAPTAAAAAVTPPPLLVVGSLNADTTILLDRLPARGECLQSIRPVPSMAVGGKGANQAVAAARLRAPGAPPPRFACRFGDDGPGKWMESELRREGLDLSLAAAAPGVPSGSGIVWLDAGGAATSVVLGGANTEGWGGAAALAAAAAAAVRGAGALLLQREVPEAVNAAFASAAAAAGVPVLLDAGGVDAPAGRELLAGADYFAPNELELQRLTGLPTASLAQAHAAARSLVDAGARRVLVTLGERGALLIDASRGAGEEPEETRQPPLPVPGGAVVDATAAGDAFRAAFAVALAQEGRTPREALRFAAAAGALAVARAGAMPSLPTRAEVEALLAAHPASEDGDSNSSSSGGGGGGDDSSEAQGAAGASARGTEVARPPRARGAAAGGGTCPGAPGAGGGTCPGGGAPPGASAERCPLRFASRLNSMRARRELVEGSPGDAARDDVIGWIARQGRVRGLGAVYFNHPQHTEGRTPQQLLAALASAGLAAAGVALRFPEAFRAGAFTNPDADARAAALALAADGCRWARELGADEVVVWSAFDGYDYHLQADYGAAWSRAVEGLRALADACPGVEVALEWKPTDPASRFSFVPSTGAALLLARQVNRTNFGLTLDTGHMLMAGENSAQSVALAAAEGRLFGVHLNDGHSRVGAEDGLVFGSVHSSAALELVYWLRRVGFDGTVYFDTFPSNEDPVREAELNVRRFKALWARAAALDAAGAADHLARHDALGAMEVADAAEAAAAGAGAGAGGEGCGCGCGGGGAGEEV</sequence>
<dbReference type="AlphaFoldDB" id="A0A2V0NJT6"/>
<comment type="subunit">
    <text evidence="11">Homodimer.</text>
</comment>
<evidence type="ECO:0000256" key="8">
    <source>
        <dbReference type="ARBA" id="ARBA00022958"/>
    </source>
</evidence>
<feature type="active site" description="Proton acceptor" evidence="11">
    <location>
        <position position="310"/>
    </location>
</feature>
<dbReference type="InParanoid" id="A0A2V0NJT6"/>
<organism evidence="16 17">
    <name type="scientific">Raphidocelis subcapitata</name>
    <dbReference type="NCBI Taxonomy" id="307507"/>
    <lineage>
        <taxon>Eukaryota</taxon>
        <taxon>Viridiplantae</taxon>
        <taxon>Chlorophyta</taxon>
        <taxon>core chlorophytes</taxon>
        <taxon>Chlorophyceae</taxon>
        <taxon>CS clade</taxon>
        <taxon>Sphaeropleales</taxon>
        <taxon>Selenastraceae</taxon>
        <taxon>Raphidocelis</taxon>
    </lineage>
</organism>